<dbReference type="EMBL" id="JAWMWH010000001">
    <property type="protein sequence ID" value="MEJ6400480.1"/>
    <property type="molecule type" value="Genomic_DNA"/>
</dbReference>
<reference evidence="6 7" key="1">
    <citation type="submission" date="2023-10" db="EMBL/GenBank/DDBJ databases">
        <title>Nicoliella lavandulae sp. nov. isolated from Lavandula angustifolia flowers.</title>
        <authorList>
            <person name="Alcantara C."/>
            <person name="Zuniga M."/>
            <person name="Landete J.M."/>
            <person name="Monedero V."/>
        </authorList>
    </citation>
    <scope>NUCLEOTIDE SEQUENCE [LARGE SCALE GENOMIC DNA]</scope>
    <source>
        <strain evidence="6 7">Es01</strain>
    </source>
</reference>
<protein>
    <submittedName>
        <fullName evidence="6">DUF1516 family protein</fullName>
    </submittedName>
</protein>
<name>A0ABU8SLN2_9LACO</name>
<feature type="transmembrane region" description="Helical" evidence="5">
    <location>
        <begin position="6"/>
        <end position="26"/>
    </location>
</feature>
<dbReference type="Pfam" id="PF07457">
    <property type="entry name" value="DUF1516"/>
    <property type="match status" value="1"/>
</dbReference>
<sequence>MWVTLNFTLWGFLIISLVTGFTRNYAKRVIQSLIWSRLFYFLIISSQFVISIRIFHHSAAAVIISDMICIASVIAIEINYRKFEAQTLTRANKFGLALIIIAAIIAQFIALK</sequence>
<evidence type="ECO:0000256" key="1">
    <source>
        <dbReference type="ARBA" id="ARBA00022475"/>
    </source>
</evidence>
<proteinExistence type="predicted"/>
<keyword evidence="1" id="KW-1003">Cell membrane</keyword>
<feature type="transmembrane region" description="Helical" evidence="5">
    <location>
        <begin position="92"/>
        <end position="111"/>
    </location>
</feature>
<feature type="transmembrane region" description="Helical" evidence="5">
    <location>
        <begin position="61"/>
        <end position="80"/>
    </location>
</feature>
<keyword evidence="4 5" id="KW-0472">Membrane</keyword>
<feature type="transmembrane region" description="Helical" evidence="5">
    <location>
        <begin position="38"/>
        <end position="55"/>
    </location>
</feature>
<comment type="caution">
    <text evidence="6">The sequence shown here is derived from an EMBL/GenBank/DDBJ whole genome shotgun (WGS) entry which is preliminary data.</text>
</comment>
<evidence type="ECO:0000256" key="5">
    <source>
        <dbReference type="SAM" id="Phobius"/>
    </source>
</evidence>
<dbReference type="Proteomes" id="UP001370590">
    <property type="component" value="Unassembled WGS sequence"/>
</dbReference>
<dbReference type="RefSeq" id="WP_339960289.1">
    <property type="nucleotide sequence ID" value="NZ_JAWMWH010000001.1"/>
</dbReference>
<evidence type="ECO:0000256" key="4">
    <source>
        <dbReference type="ARBA" id="ARBA00023136"/>
    </source>
</evidence>
<evidence type="ECO:0000313" key="6">
    <source>
        <dbReference type="EMBL" id="MEJ6400480.1"/>
    </source>
</evidence>
<evidence type="ECO:0000256" key="3">
    <source>
        <dbReference type="ARBA" id="ARBA00022989"/>
    </source>
</evidence>
<gene>
    <name evidence="6" type="ORF">R4146_04825</name>
</gene>
<evidence type="ECO:0000313" key="7">
    <source>
        <dbReference type="Proteomes" id="UP001370590"/>
    </source>
</evidence>
<dbReference type="InterPro" id="IPR010899">
    <property type="entry name" value="UPF0344"/>
</dbReference>
<keyword evidence="7" id="KW-1185">Reference proteome</keyword>
<organism evidence="6 7">
    <name type="scientific">Nicoliella lavandulae</name>
    <dbReference type="NCBI Taxonomy" id="3082954"/>
    <lineage>
        <taxon>Bacteria</taxon>
        <taxon>Bacillati</taxon>
        <taxon>Bacillota</taxon>
        <taxon>Bacilli</taxon>
        <taxon>Lactobacillales</taxon>
        <taxon>Lactobacillaceae</taxon>
        <taxon>Nicoliella</taxon>
    </lineage>
</organism>
<keyword evidence="2 5" id="KW-0812">Transmembrane</keyword>
<keyword evidence="3 5" id="KW-1133">Transmembrane helix</keyword>
<accession>A0ABU8SLN2</accession>
<evidence type="ECO:0000256" key="2">
    <source>
        <dbReference type="ARBA" id="ARBA00022692"/>
    </source>
</evidence>